<reference evidence="1 2" key="1">
    <citation type="submission" date="2023-01" db="EMBL/GenBank/DDBJ databases">
        <authorList>
            <person name="Kreplak J."/>
        </authorList>
    </citation>
    <scope>NUCLEOTIDE SEQUENCE [LARGE SCALE GENOMIC DNA]</scope>
</reference>
<evidence type="ECO:0008006" key="3">
    <source>
        <dbReference type="Google" id="ProtNLM"/>
    </source>
</evidence>
<dbReference type="Proteomes" id="UP001157006">
    <property type="component" value="Chromosome 2"/>
</dbReference>
<organism evidence="1 2">
    <name type="scientific">Vicia faba</name>
    <name type="common">Broad bean</name>
    <name type="synonym">Faba vulgaris</name>
    <dbReference type="NCBI Taxonomy" id="3906"/>
    <lineage>
        <taxon>Eukaryota</taxon>
        <taxon>Viridiplantae</taxon>
        <taxon>Streptophyta</taxon>
        <taxon>Embryophyta</taxon>
        <taxon>Tracheophyta</taxon>
        <taxon>Spermatophyta</taxon>
        <taxon>Magnoliopsida</taxon>
        <taxon>eudicotyledons</taxon>
        <taxon>Gunneridae</taxon>
        <taxon>Pentapetalae</taxon>
        <taxon>rosids</taxon>
        <taxon>fabids</taxon>
        <taxon>Fabales</taxon>
        <taxon>Fabaceae</taxon>
        <taxon>Papilionoideae</taxon>
        <taxon>50 kb inversion clade</taxon>
        <taxon>NPAAA clade</taxon>
        <taxon>Hologalegina</taxon>
        <taxon>IRL clade</taxon>
        <taxon>Fabeae</taxon>
        <taxon>Vicia</taxon>
    </lineage>
</organism>
<name>A0AAV0ZVU6_VICFA</name>
<gene>
    <name evidence="1" type="ORF">VFH_II265440</name>
</gene>
<sequence>MKLLTKTIANKIKSILSDIIDEEHNAFAKGRLITDNALVAMECFYWLKKKDKGKKGVMALKLDMSKAYDRLELEFVTNTLATMGFPLLGGSHRELENIEVDKLTFSLIDHDLRCWDRKALSDTLNPQDVIKVSSIPLSSRCLEDRRIWNYEDDEDLSVWSAYHHLGDERRKNLDGPSGVHLGLFWKRLWKVPISAKVLEKSVEIWTVLLQNRTSLSTVIPPLTTQKKKMSRNLDFLFLDKFLLNLTT</sequence>
<protein>
    <recommendedName>
        <fullName evidence="3">Reverse transcriptase</fullName>
    </recommendedName>
</protein>
<dbReference type="AlphaFoldDB" id="A0AAV0ZVU6"/>
<accession>A0AAV0ZVU6</accession>
<dbReference type="EMBL" id="OX451737">
    <property type="protein sequence ID" value="CAI8601293.1"/>
    <property type="molecule type" value="Genomic_DNA"/>
</dbReference>
<evidence type="ECO:0000313" key="1">
    <source>
        <dbReference type="EMBL" id="CAI8601293.1"/>
    </source>
</evidence>
<keyword evidence="2" id="KW-1185">Reference proteome</keyword>
<evidence type="ECO:0000313" key="2">
    <source>
        <dbReference type="Proteomes" id="UP001157006"/>
    </source>
</evidence>
<proteinExistence type="predicted"/>